<dbReference type="GO" id="GO:0008800">
    <property type="term" value="F:beta-lactamase activity"/>
    <property type="evidence" value="ECO:0007669"/>
    <property type="project" value="InterPro"/>
</dbReference>
<dbReference type="PANTHER" id="PTHR35333:SF4">
    <property type="entry name" value="SLR0121 PROTEIN"/>
    <property type="match status" value="1"/>
</dbReference>
<organism evidence="3 4">
    <name type="scientific">Deinococcus hopiensis KR-140</name>
    <dbReference type="NCBI Taxonomy" id="695939"/>
    <lineage>
        <taxon>Bacteria</taxon>
        <taxon>Thermotogati</taxon>
        <taxon>Deinococcota</taxon>
        <taxon>Deinococci</taxon>
        <taxon>Deinococcales</taxon>
        <taxon>Deinococcaceae</taxon>
        <taxon>Deinococcus</taxon>
    </lineage>
</organism>
<dbReference type="InterPro" id="IPR000871">
    <property type="entry name" value="Beta-lactam_class-A"/>
</dbReference>
<gene>
    <name evidence="3" type="ORF">SAMN00790413_00625</name>
</gene>
<dbReference type="InterPro" id="IPR045155">
    <property type="entry name" value="Beta-lactam_cat"/>
</dbReference>
<dbReference type="AlphaFoldDB" id="A0A1W1V9F9"/>
<dbReference type="RefSeq" id="WP_245808336.1">
    <property type="nucleotide sequence ID" value="NZ_FWWU01000009.1"/>
</dbReference>
<evidence type="ECO:0000313" key="4">
    <source>
        <dbReference type="Proteomes" id="UP000192582"/>
    </source>
</evidence>
<name>A0A1W1V9F9_9DEIO</name>
<evidence type="ECO:0000256" key="1">
    <source>
        <dbReference type="SAM" id="SignalP"/>
    </source>
</evidence>
<reference evidence="3 4" key="1">
    <citation type="submission" date="2017-04" db="EMBL/GenBank/DDBJ databases">
        <authorList>
            <person name="Afonso C.L."/>
            <person name="Miller P.J."/>
            <person name="Scott M.A."/>
            <person name="Spackman E."/>
            <person name="Goraichik I."/>
            <person name="Dimitrov K.M."/>
            <person name="Suarez D.L."/>
            <person name="Swayne D.E."/>
        </authorList>
    </citation>
    <scope>NUCLEOTIDE SEQUENCE [LARGE SCALE GENOMIC DNA]</scope>
    <source>
        <strain evidence="3 4">KR-140</strain>
    </source>
</reference>
<feature type="chain" id="PRO_5013320494" evidence="1">
    <location>
        <begin position="29"/>
        <end position="376"/>
    </location>
</feature>
<dbReference type="Pfam" id="PF13354">
    <property type="entry name" value="Beta-lactamase2"/>
    <property type="match status" value="1"/>
</dbReference>
<dbReference type="GO" id="GO:0030655">
    <property type="term" value="P:beta-lactam antibiotic catabolic process"/>
    <property type="evidence" value="ECO:0007669"/>
    <property type="project" value="InterPro"/>
</dbReference>
<feature type="signal peptide" evidence="1">
    <location>
        <begin position="1"/>
        <end position="28"/>
    </location>
</feature>
<dbReference type="PANTHER" id="PTHR35333">
    <property type="entry name" value="BETA-LACTAMASE"/>
    <property type="match status" value="1"/>
</dbReference>
<evidence type="ECO:0000259" key="2">
    <source>
        <dbReference type="Pfam" id="PF13354"/>
    </source>
</evidence>
<accession>A0A1W1V9F9</accession>
<dbReference type="EMBL" id="FWWU01000009">
    <property type="protein sequence ID" value="SMB90039.1"/>
    <property type="molecule type" value="Genomic_DNA"/>
</dbReference>
<dbReference type="InterPro" id="IPR012338">
    <property type="entry name" value="Beta-lactam/transpept-like"/>
</dbReference>
<dbReference type="STRING" id="695939.SAMN00790413_00625"/>
<dbReference type="Proteomes" id="UP000192582">
    <property type="component" value="Unassembled WGS sequence"/>
</dbReference>
<dbReference type="Gene3D" id="3.40.710.10">
    <property type="entry name" value="DD-peptidase/beta-lactamase superfamily"/>
    <property type="match status" value="1"/>
</dbReference>
<proteinExistence type="predicted"/>
<feature type="domain" description="Beta-lactamase class A catalytic" evidence="2">
    <location>
        <begin position="95"/>
        <end position="340"/>
    </location>
</feature>
<keyword evidence="4" id="KW-1185">Reference proteome</keyword>
<keyword evidence="1" id="KW-0732">Signal</keyword>
<sequence>MPFAASSLLRAALAGLILAGLLPGSARAEASTPLLPPEPPTCTEAPDPALTLGFSSTPGRPLPADVTGRVDFYAAVYGENGQALRDVRLGDVDALHPLASAFKPLVVQAALQDVDAGRLTLNTLLETTPGRRSIEGYPAGKNSVEKLGRRALVNSDNTASDILHLAAGTERVARAVHAASPCTSVLHTTKALWGTQSGLLPNVLRPGRDAAAYAAAPFEDRLPTSLALNRAAQGLMGPQVEAALDVYFHGPTYDPALELAVQNVSTPRAYAGLLARTLPGAALGRATRGLFRAWLSDSCCKPKAPTLKTGFWGAKAGSGWRLLTLTGVVELPGGQTLAYAYLNDRSDTLESEDMERQIPALVRWLDGTLADLARGR</sequence>
<dbReference type="SUPFAM" id="SSF56601">
    <property type="entry name" value="beta-lactamase/transpeptidase-like"/>
    <property type="match status" value="1"/>
</dbReference>
<evidence type="ECO:0000313" key="3">
    <source>
        <dbReference type="EMBL" id="SMB90039.1"/>
    </source>
</evidence>
<dbReference type="GO" id="GO:0046677">
    <property type="term" value="P:response to antibiotic"/>
    <property type="evidence" value="ECO:0007669"/>
    <property type="project" value="InterPro"/>
</dbReference>
<protein>
    <submittedName>
        <fullName evidence="3">Beta-lactamase enzyme family protein</fullName>
    </submittedName>
</protein>